<keyword evidence="6" id="KW-0966">Cell projection</keyword>
<evidence type="ECO:0000313" key="6">
    <source>
        <dbReference type="EMBL" id="MYM38442.1"/>
    </source>
</evidence>
<feature type="signal peptide" evidence="4">
    <location>
        <begin position="1"/>
        <end position="36"/>
    </location>
</feature>
<comment type="similarity">
    <text evidence="4">Belongs to the FlgA family.</text>
</comment>
<comment type="subcellular location">
    <subcellularLocation>
        <location evidence="1 4">Periplasm</location>
    </subcellularLocation>
</comment>
<feature type="chain" id="PRO_5044957067" description="Flagella basal body P-ring formation protein FlgA" evidence="4">
    <location>
        <begin position="37"/>
        <end position="249"/>
    </location>
</feature>
<organism evidence="6 7">
    <name type="scientific">Duganella qianjiadongensis</name>
    <dbReference type="NCBI Taxonomy" id="2692176"/>
    <lineage>
        <taxon>Bacteria</taxon>
        <taxon>Pseudomonadati</taxon>
        <taxon>Pseudomonadota</taxon>
        <taxon>Betaproteobacteria</taxon>
        <taxon>Burkholderiales</taxon>
        <taxon>Oxalobacteraceae</taxon>
        <taxon>Telluria group</taxon>
        <taxon>Duganella</taxon>
    </lineage>
</organism>
<evidence type="ECO:0000256" key="1">
    <source>
        <dbReference type="ARBA" id="ARBA00004418"/>
    </source>
</evidence>
<reference evidence="6 7" key="1">
    <citation type="submission" date="2019-12" db="EMBL/GenBank/DDBJ databases">
        <title>Novel species isolated from a subtropical stream in China.</title>
        <authorList>
            <person name="Lu H."/>
        </authorList>
    </citation>
    <scope>NUCLEOTIDE SEQUENCE [LARGE SCALE GENOMIC DNA]</scope>
    <source>
        <strain evidence="6 7">CY13W</strain>
    </source>
</reference>
<keyword evidence="6" id="KW-0969">Cilium</keyword>
<keyword evidence="6" id="KW-0282">Flagellum</keyword>
<dbReference type="Pfam" id="PF17656">
    <property type="entry name" value="ChapFlgA_N"/>
    <property type="match status" value="1"/>
</dbReference>
<feature type="domain" description="SAF" evidence="5">
    <location>
        <begin position="125"/>
        <end position="187"/>
    </location>
</feature>
<gene>
    <name evidence="6" type="primary">flgA</name>
    <name evidence="6" type="ORF">GTP27_03770</name>
</gene>
<evidence type="ECO:0000313" key="7">
    <source>
        <dbReference type="Proteomes" id="UP000478090"/>
    </source>
</evidence>
<accession>A0ABW9VH19</accession>
<dbReference type="InterPro" id="IPR017585">
    <property type="entry name" value="SAF_FlgA"/>
</dbReference>
<dbReference type="Proteomes" id="UP000478090">
    <property type="component" value="Unassembled WGS sequence"/>
</dbReference>
<proteinExistence type="inferred from homology"/>
<dbReference type="InterPro" id="IPR039246">
    <property type="entry name" value="Flagellar_FlgA"/>
</dbReference>
<dbReference type="PANTHER" id="PTHR36307">
    <property type="entry name" value="FLAGELLA BASAL BODY P-RING FORMATION PROTEIN FLGA"/>
    <property type="match status" value="1"/>
</dbReference>
<dbReference type="PANTHER" id="PTHR36307:SF1">
    <property type="entry name" value="FLAGELLA BASAL BODY P-RING FORMATION PROTEIN FLGA"/>
    <property type="match status" value="1"/>
</dbReference>
<evidence type="ECO:0000256" key="3">
    <source>
        <dbReference type="ARBA" id="ARBA00022764"/>
    </source>
</evidence>
<keyword evidence="3 4" id="KW-0574">Periplasm</keyword>
<dbReference type="InterPro" id="IPR041231">
    <property type="entry name" value="FlgA_N"/>
</dbReference>
<keyword evidence="4" id="KW-1005">Bacterial flagellum biogenesis</keyword>
<evidence type="ECO:0000259" key="5">
    <source>
        <dbReference type="SMART" id="SM00858"/>
    </source>
</evidence>
<dbReference type="Gene3D" id="2.30.30.760">
    <property type="match status" value="1"/>
</dbReference>
<comment type="caution">
    <text evidence="6">The sequence shown here is derived from an EMBL/GenBank/DDBJ whole genome shotgun (WGS) entry which is preliminary data.</text>
</comment>
<dbReference type="InterPro" id="IPR013974">
    <property type="entry name" value="SAF"/>
</dbReference>
<name>A0ABW9VH19_9BURK</name>
<dbReference type="Pfam" id="PF13144">
    <property type="entry name" value="ChapFlgA"/>
    <property type="match status" value="1"/>
</dbReference>
<keyword evidence="2 4" id="KW-0732">Signal</keyword>
<protein>
    <recommendedName>
        <fullName evidence="4">Flagella basal body P-ring formation protein FlgA</fullName>
    </recommendedName>
</protein>
<dbReference type="EMBL" id="WWCM01000002">
    <property type="protein sequence ID" value="MYM38442.1"/>
    <property type="molecule type" value="Genomic_DNA"/>
</dbReference>
<sequence>MTASVRLSGCGRTSAMNTRLACTISAALLCLSGASAAQTAPQRQDTATLRRSVEQFLQVQTAGLPGQVTLSIGAIDPRVQLAACAEPQPFFMAGARAWGKTTVGVRCVAPTPWTIYVQASVTVIGDYVASAVPLAQGQSIEAGQLVTLKGDLTMLPAGIATEAAQVIGRSANISLPAGMPLRLDTLRSKPVVQSGQLVRVVTSGNGFSVSAEGRAMSTAGDGQVVQVRTAGGQQVSGIARAGGMVEVAF</sequence>
<comment type="function">
    <text evidence="4">Involved in the assembly process of the P-ring formation. It may associate with FlgF on the rod constituting a structure essential for the P-ring assembly or may act as a modulator protein for the P-ring assembly.</text>
</comment>
<evidence type="ECO:0000256" key="4">
    <source>
        <dbReference type="RuleBase" id="RU362063"/>
    </source>
</evidence>
<keyword evidence="7" id="KW-1185">Reference proteome</keyword>
<dbReference type="CDD" id="cd11614">
    <property type="entry name" value="SAF_CpaB_FlgA_like"/>
    <property type="match status" value="1"/>
</dbReference>
<evidence type="ECO:0000256" key="2">
    <source>
        <dbReference type="ARBA" id="ARBA00022729"/>
    </source>
</evidence>
<dbReference type="NCBIfam" id="TIGR03170">
    <property type="entry name" value="flgA_cterm"/>
    <property type="match status" value="1"/>
</dbReference>
<dbReference type="SMART" id="SM00858">
    <property type="entry name" value="SAF"/>
    <property type="match status" value="1"/>
</dbReference>